<evidence type="ECO:0000313" key="3">
    <source>
        <dbReference type="Proteomes" id="UP000268623"/>
    </source>
</evidence>
<proteinExistence type="predicted"/>
<accession>A0A3M9XQL1</accession>
<evidence type="ECO:0000259" key="1">
    <source>
        <dbReference type="Pfam" id="PF26136"/>
    </source>
</evidence>
<sequence length="192" mass="21680">MALAQTQALLARLFTDDDLRREFFEAPIAVATRFGLSMHDTQRLVGIDRREIEAFAQSLIGKRALYARRALPLTARALGDRFDALFRQAILGAARDATNRSDAAALTAFLDRRVARCELEPPWVADLVRFELAFIDAGRSGAALFFRAFDFDVASLAHALARGEEFSAVRRRTFGVWARPPRGRLRWRLFKP</sequence>
<dbReference type="AlphaFoldDB" id="A0A3M9XQL1"/>
<protein>
    <recommendedName>
        <fullName evidence="1">SCO6045-like C-terminal domain-containing protein</fullName>
    </recommendedName>
</protein>
<feature type="domain" description="SCO6045-like C-terminal" evidence="1">
    <location>
        <begin position="46"/>
        <end position="110"/>
    </location>
</feature>
<keyword evidence="3" id="KW-1185">Reference proteome</keyword>
<dbReference type="RefSeq" id="WP_123176489.1">
    <property type="nucleotide sequence ID" value="NZ_QWDD01000001.1"/>
</dbReference>
<gene>
    <name evidence="2" type="ORF">D1O30_14245</name>
</gene>
<reference evidence="2 3" key="1">
    <citation type="submission" date="2018-08" db="EMBL/GenBank/DDBJ databases">
        <title>Genome sequence of Methylocystis hirsuta CSC1, a methanotroph able to accumulate PHAs.</title>
        <authorList>
            <person name="Bordel S."/>
            <person name="Rodriguez E."/>
            <person name="Gancedo J."/>
            <person name="Munoz R."/>
        </authorList>
    </citation>
    <scope>NUCLEOTIDE SEQUENCE [LARGE SCALE GENOMIC DNA]</scope>
    <source>
        <strain evidence="2 3">CSC1</strain>
    </source>
</reference>
<dbReference type="Proteomes" id="UP000268623">
    <property type="component" value="Unassembled WGS sequence"/>
</dbReference>
<dbReference type="OrthoDB" id="8448135at2"/>
<evidence type="ECO:0000313" key="2">
    <source>
        <dbReference type="EMBL" id="RNJ50569.1"/>
    </source>
</evidence>
<comment type="caution">
    <text evidence="2">The sequence shown here is derived from an EMBL/GenBank/DDBJ whole genome shotgun (WGS) entry which is preliminary data.</text>
</comment>
<dbReference type="Pfam" id="PF26136">
    <property type="entry name" value="SCO6045_C"/>
    <property type="match status" value="1"/>
</dbReference>
<name>A0A3M9XQL1_9HYPH</name>
<dbReference type="EMBL" id="QWDD01000001">
    <property type="protein sequence ID" value="RNJ50569.1"/>
    <property type="molecule type" value="Genomic_DNA"/>
</dbReference>
<organism evidence="2 3">
    <name type="scientific">Methylocystis hirsuta</name>
    <dbReference type="NCBI Taxonomy" id="369798"/>
    <lineage>
        <taxon>Bacteria</taxon>
        <taxon>Pseudomonadati</taxon>
        <taxon>Pseudomonadota</taxon>
        <taxon>Alphaproteobacteria</taxon>
        <taxon>Hyphomicrobiales</taxon>
        <taxon>Methylocystaceae</taxon>
        <taxon>Methylocystis</taxon>
    </lineage>
</organism>
<dbReference type="InterPro" id="IPR058711">
    <property type="entry name" value="SCO6045-like_C"/>
</dbReference>